<feature type="transmembrane region" description="Helical" evidence="2">
    <location>
        <begin position="12"/>
        <end position="36"/>
    </location>
</feature>
<accession>A0A1F8BYT4</accession>
<dbReference type="AlphaFoldDB" id="A0A1F8BYT4"/>
<comment type="caution">
    <text evidence="4">The sequence shown here is derived from an EMBL/GenBank/DDBJ whole genome shotgun (WGS) entry which is preliminary data.</text>
</comment>
<dbReference type="SUPFAM" id="SSF49265">
    <property type="entry name" value="Fibronectin type III"/>
    <property type="match status" value="1"/>
</dbReference>
<evidence type="ECO:0000256" key="1">
    <source>
        <dbReference type="SAM" id="MobiDB-lite"/>
    </source>
</evidence>
<dbReference type="Proteomes" id="UP000178429">
    <property type="component" value="Unassembled WGS sequence"/>
</dbReference>
<dbReference type="PROSITE" id="PS50853">
    <property type="entry name" value="FN3"/>
    <property type="match status" value="1"/>
</dbReference>
<dbReference type="STRING" id="1802525.A2975_02320"/>
<keyword evidence="2" id="KW-0472">Membrane</keyword>
<feature type="transmembrane region" description="Helical" evidence="2">
    <location>
        <begin position="345"/>
        <end position="361"/>
    </location>
</feature>
<evidence type="ECO:0000256" key="2">
    <source>
        <dbReference type="SAM" id="Phobius"/>
    </source>
</evidence>
<dbReference type="InterPro" id="IPR003961">
    <property type="entry name" value="FN3_dom"/>
</dbReference>
<proteinExistence type="predicted"/>
<feature type="domain" description="Fibronectin type-III" evidence="3">
    <location>
        <begin position="236"/>
        <end position="327"/>
    </location>
</feature>
<evidence type="ECO:0000259" key="3">
    <source>
        <dbReference type="PROSITE" id="PS50853"/>
    </source>
</evidence>
<keyword evidence="2" id="KW-0812">Transmembrane</keyword>
<dbReference type="SMART" id="SM00060">
    <property type="entry name" value="FN3"/>
    <property type="match status" value="1"/>
</dbReference>
<feature type="compositionally biased region" description="Polar residues" evidence="1">
    <location>
        <begin position="167"/>
        <end position="197"/>
    </location>
</feature>
<feature type="region of interest" description="Disordered" evidence="1">
    <location>
        <begin position="150"/>
        <end position="240"/>
    </location>
</feature>
<dbReference type="InterPro" id="IPR013783">
    <property type="entry name" value="Ig-like_fold"/>
</dbReference>
<dbReference type="EMBL" id="MGHL01000013">
    <property type="protein sequence ID" value="OGM69246.1"/>
    <property type="molecule type" value="Genomic_DNA"/>
</dbReference>
<keyword evidence="2" id="KW-1133">Transmembrane helix</keyword>
<protein>
    <recommendedName>
        <fullName evidence="3">Fibronectin type-III domain-containing protein</fullName>
    </recommendedName>
</protein>
<gene>
    <name evidence="4" type="ORF">A2975_02320</name>
</gene>
<evidence type="ECO:0000313" key="5">
    <source>
        <dbReference type="Proteomes" id="UP000178429"/>
    </source>
</evidence>
<feature type="compositionally biased region" description="Low complexity" evidence="1">
    <location>
        <begin position="198"/>
        <end position="221"/>
    </location>
</feature>
<dbReference type="CDD" id="cd00063">
    <property type="entry name" value="FN3"/>
    <property type="match status" value="1"/>
</dbReference>
<sequence>MPQLITFKVVLFLYVERLLTVLFLIIVFAAGFFFVVKISPTSVNADAGAPVTITATYNSSTGQLNTLGSYSWEECEPGEETNILGFALFINGGTPADNNSNALDGAGMHLTNGGSPCTITPDNWVDNSHIFSPAPTNVCVVVYDIRADDSADPEGVHSSIGAGGEYNTDNSWNLNGNSYPEGSCTTPEVITPTPTSNPSGEPTLTPTETPTPTPSSSNNSNGGSGGGGSTQCTDTKPGTPVLLSVNRNGGFAVLTWSLVPSANDYSILYGLSSGNYIYGVPSTGNTNHYTVGSLNPSANYYFAIKAVNGCTPGDLSNERSTVRSVGGQVLGASTMAGTGTFTENIYLAIMILGGVLTFKGLKKIRV</sequence>
<dbReference type="InterPro" id="IPR036116">
    <property type="entry name" value="FN3_sf"/>
</dbReference>
<reference evidence="4 5" key="1">
    <citation type="journal article" date="2016" name="Nat. Commun.">
        <title>Thousands of microbial genomes shed light on interconnected biogeochemical processes in an aquifer system.</title>
        <authorList>
            <person name="Anantharaman K."/>
            <person name="Brown C.T."/>
            <person name="Hug L.A."/>
            <person name="Sharon I."/>
            <person name="Castelle C.J."/>
            <person name="Probst A.J."/>
            <person name="Thomas B.C."/>
            <person name="Singh A."/>
            <person name="Wilkins M.J."/>
            <person name="Karaoz U."/>
            <person name="Brodie E.L."/>
            <person name="Williams K.H."/>
            <person name="Hubbard S.S."/>
            <person name="Banfield J.F."/>
        </authorList>
    </citation>
    <scope>NUCLEOTIDE SEQUENCE [LARGE SCALE GENOMIC DNA]</scope>
</reference>
<dbReference type="Gene3D" id="2.60.40.10">
    <property type="entry name" value="Immunoglobulins"/>
    <property type="match status" value="1"/>
</dbReference>
<organism evidence="4 5">
    <name type="scientific">Candidatus Woesebacteria bacterium RIFCSPLOWO2_01_FULL_44_14</name>
    <dbReference type="NCBI Taxonomy" id="1802525"/>
    <lineage>
        <taxon>Bacteria</taxon>
        <taxon>Candidatus Woeseibacteriota</taxon>
    </lineage>
</organism>
<name>A0A1F8BYT4_9BACT</name>
<evidence type="ECO:0000313" key="4">
    <source>
        <dbReference type="EMBL" id="OGM69246.1"/>
    </source>
</evidence>